<dbReference type="GO" id="GO:0030313">
    <property type="term" value="C:cell envelope"/>
    <property type="evidence" value="ECO:0007669"/>
    <property type="project" value="UniProtKB-SubCell"/>
</dbReference>
<keyword evidence="10" id="KW-1185">Reference proteome</keyword>
<dbReference type="eggNOG" id="COG1600">
    <property type="taxonomic scope" value="Bacteria"/>
</dbReference>
<keyword evidence="2" id="KW-0479">Metal-binding</keyword>
<feature type="region of interest" description="Disordered" evidence="7">
    <location>
        <begin position="351"/>
        <end position="382"/>
    </location>
</feature>
<dbReference type="Gene3D" id="3.30.70.20">
    <property type="match status" value="2"/>
</dbReference>
<dbReference type="AlphaFoldDB" id="I4A3K5"/>
<dbReference type="STRING" id="756499.Desde_0044"/>
<evidence type="ECO:0000256" key="4">
    <source>
        <dbReference type="ARBA" id="ARBA00023004"/>
    </source>
</evidence>
<evidence type="ECO:0000256" key="6">
    <source>
        <dbReference type="ARBA" id="ARBA00023136"/>
    </source>
</evidence>
<evidence type="ECO:0000313" key="9">
    <source>
        <dbReference type="EMBL" id="AFL98539.1"/>
    </source>
</evidence>
<organism evidence="9 10">
    <name type="scientific">Desulfitobacterium dehalogenans (strain ATCC 51507 / DSM 9161 / JW/IU-DC1)</name>
    <dbReference type="NCBI Taxonomy" id="756499"/>
    <lineage>
        <taxon>Bacteria</taxon>
        <taxon>Bacillati</taxon>
        <taxon>Bacillota</taxon>
        <taxon>Clostridia</taxon>
        <taxon>Eubacteriales</taxon>
        <taxon>Desulfitobacteriaceae</taxon>
        <taxon>Desulfitobacterium</taxon>
    </lineage>
</organism>
<evidence type="ECO:0000256" key="1">
    <source>
        <dbReference type="ARBA" id="ARBA00004196"/>
    </source>
</evidence>
<dbReference type="GO" id="GO:0046872">
    <property type="term" value="F:metal ion binding"/>
    <property type="evidence" value="ECO:0007669"/>
    <property type="project" value="UniProtKB-KW"/>
</dbReference>
<dbReference type="GO" id="GO:0051536">
    <property type="term" value="F:iron-sulfur cluster binding"/>
    <property type="evidence" value="ECO:0007669"/>
    <property type="project" value="UniProtKB-KW"/>
</dbReference>
<keyword evidence="6" id="KW-0472">Membrane</keyword>
<feature type="compositionally biased region" description="Basic and acidic residues" evidence="7">
    <location>
        <begin position="351"/>
        <end position="366"/>
    </location>
</feature>
<feature type="compositionally biased region" description="Polar residues" evidence="7">
    <location>
        <begin position="370"/>
        <end position="382"/>
    </location>
</feature>
<dbReference type="EMBL" id="CP003348">
    <property type="protein sequence ID" value="AFL98539.1"/>
    <property type="molecule type" value="Genomic_DNA"/>
</dbReference>
<dbReference type="PANTHER" id="PTHR42827">
    <property type="entry name" value="IRON-SULFUR CLUSTER-BINDING PROTEIN-RELATED"/>
    <property type="match status" value="1"/>
</dbReference>
<keyword evidence="5" id="KW-0411">Iron-sulfur</keyword>
<keyword evidence="3" id="KW-0732">Signal</keyword>
<evidence type="ECO:0000256" key="7">
    <source>
        <dbReference type="SAM" id="MobiDB-lite"/>
    </source>
</evidence>
<dbReference type="InterPro" id="IPR012832">
    <property type="entry name" value="RDH"/>
</dbReference>
<dbReference type="Proteomes" id="UP000006053">
    <property type="component" value="Chromosome"/>
</dbReference>
<dbReference type="PROSITE" id="PS00198">
    <property type="entry name" value="4FE4S_FER_1"/>
    <property type="match status" value="2"/>
</dbReference>
<sequence>MIIEHSKAPIVLAKDFRRMQQKEIVTIRGFWDSQVIPIRQRIRENKYKQGDGSEGFTVIDRALNIAAWSTCYEYAPKNEYGCANSGLYAWDEEKSRQKATFTDLKEASLIVKDAARFLGASLVGIAEYDQKWVYSTWYDFSTKESIPAEFPFPVKSVIVIAVDTDYRGCLTSPSLISSAATGLGYSKMAETARKMATFIRMLGYNAIPSGNDTAISIPLAIQAGLGELGRNGMLITPEYGPRVRLLKVLTDMPLQPDKPITFGVSQFCMKCKKCAYSCPTGAIPLDSKPTMYGDSMSNCDGVLKWYTDPERCYKFWALNGAECSNCIACCPYNKWSSWHHGLTQRLKESIRDKPSVKKAEKNDSGIEKNTVPSEPGTSMADQSSKKREYNIVDYAICKAAAAISDYTAKDNCFVIHEQDLCEWSSKHNQSKMKFQDATQASFIVKRAAMFLGANLVGIADYDKRYMHSGLSFEPKSVIVMGFVMKDETRYINSSIIATASTGLGHSQMAGTEKKVATFIRELGFKAKPCGDETVPSIPLAIMAGLGECGRNGLLVTKEYGPRVQLCKIFTDLDLEPDIPIAFGLKDFCVSCAICSEVCPAHAISSSSNGSEFDKSVDTEKCYRYCVENNTKCYKCIISCPYNKYTSWADELTESMANLSMVSSKNKPEPALGFKKYIINENILKTWWKKE</sequence>
<dbReference type="InterPro" id="IPR017900">
    <property type="entry name" value="4Fe4S_Fe_S_CS"/>
</dbReference>
<dbReference type="SUPFAM" id="SSF54862">
    <property type="entry name" value="4Fe-4S ferredoxins"/>
    <property type="match status" value="2"/>
</dbReference>
<evidence type="ECO:0000259" key="8">
    <source>
        <dbReference type="PROSITE" id="PS51379"/>
    </source>
</evidence>
<dbReference type="PANTHER" id="PTHR42827:SF1">
    <property type="entry name" value="IRON-SULFUR CLUSTER-BINDING PROTEIN"/>
    <property type="match status" value="1"/>
</dbReference>
<evidence type="ECO:0000313" key="10">
    <source>
        <dbReference type="Proteomes" id="UP000006053"/>
    </source>
</evidence>
<evidence type="ECO:0000256" key="5">
    <source>
        <dbReference type="ARBA" id="ARBA00023014"/>
    </source>
</evidence>
<keyword evidence="4" id="KW-0408">Iron</keyword>
<evidence type="ECO:0000256" key="2">
    <source>
        <dbReference type="ARBA" id="ARBA00022723"/>
    </source>
</evidence>
<evidence type="ECO:0000256" key="3">
    <source>
        <dbReference type="ARBA" id="ARBA00022729"/>
    </source>
</evidence>
<dbReference type="OrthoDB" id="9815745at2"/>
<proteinExistence type="predicted"/>
<dbReference type="NCBIfam" id="TIGR02486">
    <property type="entry name" value="RDH"/>
    <property type="match status" value="1"/>
</dbReference>
<reference evidence="10" key="1">
    <citation type="submission" date="2012-06" db="EMBL/GenBank/DDBJ databases">
        <title>Complete sequence of Desulfitobacterium dehalogenans ATCC 51507.</title>
        <authorList>
            <person name="Lucas S."/>
            <person name="Han J."/>
            <person name="Lapidus A."/>
            <person name="Cheng J.-F."/>
            <person name="Goodwin L."/>
            <person name="Pitluck S."/>
            <person name="Peters L."/>
            <person name="Ovchinnikova G."/>
            <person name="Teshima H."/>
            <person name="Detter J.C."/>
            <person name="Han C."/>
            <person name="Tapia R."/>
            <person name="Land M."/>
            <person name="Hauser L."/>
            <person name="Kyrpides N."/>
            <person name="Ivanova N."/>
            <person name="Pagani I."/>
            <person name="Kruse T."/>
            <person name="de Vos W.M."/>
            <person name="Smidt H."/>
            <person name="Woyke T."/>
        </authorList>
    </citation>
    <scope>NUCLEOTIDE SEQUENCE [LARGE SCALE GENOMIC DNA]</scope>
    <source>
        <strain evidence="10">ATCC 51507 / DSM 9161 / JW/IU-DC1</strain>
    </source>
</reference>
<dbReference type="PROSITE" id="PS51379">
    <property type="entry name" value="4FE4S_FER_2"/>
    <property type="match status" value="2"/>
</dbReference>
<comment type="subcellular location">
    <subcellularLocation>
        <location evidence="1">Cell envelope</location>
    </subcellularLocation>
</comment>
<name>I4A3K5_DESDJ</name>
<dbReference type="InterPro" id="IPR017896">
    <property type="entry name" value="4Fe4S_Fe-S-bd"/>
</dbReference>
<protein>
    <submittedName>
        <fullName evidence="9">Reductive dehalogenase</fullName>
    </submittedName>
</protein>
<accession>I4A3K5</accession>
<dbReference type="HOGENOM" id="CLU_398875_0_0_9"/>
<feature type="domain" description="4Fe-4S ferredoxin-type" evidence="8">
    <location>
        <begin position="578"/>
        <end position="608"/>
    </location>
</feature>
<feature type="domain" description="4Fe-4S ferredoxin-type" evidence="8">
    <location>
        <begin position="258"/>
        <end position="288"/>
    </location>
</feature>
<gene>
    <name evidence="9" type="ordered locus">Desde_0044</name>
</gene>
<dbReference type="RefSeq" id="WP_014792040.1">
    <property type="nucleotide sequence ID" value="NC_018017.1"/>
</dbReference>
<dbReference type="Pfam" id="PF12838">
    <property type="entry name" value="Fer4_7"/>
    <property type="match status" value="1"/>
</dbReference>
<reference evidence="9 10" key="2">
    <citation type="journal article" date="2015" name="J. Bacteriol.">
        <title>Genomic, proteomic, and biochemical analysis of the organohalide respiratory pathway in Desulfitobacterium dehalogenans.</title>
        <authorList>
            <person name="Kruse T."/>
            <person name="van de Pas B.A."/>
            <person name="Atteia A."/>
            <person name="Krab K."/>
            <person name="Hagen W.R."/>
            <person name="Goodwin L."/>
            <person name="Chain P."/>
            <person name="Boeren S."/>
            <person name="Maphosa F."/>
            <person name="Schraa G."/>
            <person name="de Vos W.M."/>
            <person name="van der Oost J."/>
            <person name="Smidt H."/>
            <person name="Stams A.J."/>
        </authorList>
    </citation>
    <scope>NUCLEOTIDE SEQUENCE [LARGE SCALE GENOMIC DNA]</scope>
    <source>
        <strain evidence="10">ATCC 51507 / DSM 9161 / JW/IU-DC1</strain>
    </source>
</reference>
<dbReference type="KEGG" id="ddh:Desde_0044"/>